<evidence type="ECO:0000313" key="4">
    <source>
        <dbReference type="EMBL" id="PAN26896.1"/>
    </source>
</evidence>
<feature type="repeat" description="PPR" evidence="3">
    <location>
        <begin position="346"/>
        <end position="380"/>
    </location>
</feature>
<protein>
    <recommendedName>
        <fullName evidence="5">Pentacotripeptide-repeat region of PRORP domain-containing protein</fullName>
    </recommendedName>
</protein>
<name>A0A2S3HNR0_9POAL</name>
<dbReference type="GO" id="GO:0003723">
    <property type="term" value="F:RNA binding"/>
    <property type="evidence" value="ECO:0007669"/>
    <property type="project" value="InterPro"/>
</dbReference>
<evidence type="ECO:0000256" key="1">
    <source>
        <dbReference type="ARBA" id="ARBA00022737"/>
    </source>
</evidence>
<dbReference type="Pfam" id="PF20431">
    <property type="entry name" value="E_motif"/>
    <property type="match status" value="1"/>
</dbReference>
<dbReference type="Proteomes" id="UP000243499">
    <property type="component" value="Chromosome 5"/>
</dbReference>
<keyword evidence="2" id="KW-0809">Transit peptide</keyword>
<dbReference type="InterPro" id="IPR046848">
    <property type="entry name" value="E_motif"/>
</dbReference>
<dbReference type="GO" id="GO:0009451">
    <property type="term" value="P:RNA modification"/>
    <property type="evidence" value="ECO:0007669"/>
    <property type="project" value="InterPro"/>
</dbReference>
<dbReference type="InterPro" id="IPR046960">
    <property type="entry name" value="PPR_At4g14850-like_plant"/>
</dbReference>
<proteinExistence type="predicted"/>
<dbReference type="InterPro" id="IPR002885">
    <property type="entry name" value="PPR_rpt"/>
</dbReference>
<sequence length="591" mass="65451">MPPPLLAVALPTLLSRLRACRSASHALQCHALLLTSGHLAASPLRLSNLLLLALASVSAPAAHAHADVVFARLPEPAARDPFPWNTIVRLHASVRPRTALLYFARMRRCAVQPDAYTFPAVLKACGCAPGCRVGLLVHAEAVRRGLDADLFTVNALISFYCRVQDCRSGRKVFDEASGFSRDLVSWNSMVSGYVGCGEMELAQELFDEMPQRDTFSWATMIDGYGKQAGGVDRAREMFDQIPERDLVCWNSMIDGYARHGRIDEARSLFEEMPQRNVISWSVLIDGYVRCGEAKEALEHFQSMLRCGVRTDRVAAVGAVAACAQLGALEQGRWLHSYLEKKKVLFDVVVQTALIDMYMKCGRLDLAMSIFESMAERSVITWNVMIVGLGTHGYGLEAVTLFHRMEDERAPMDNLSILAVLTACTHAGLVSEGLGIFHRMKKDFRIDPKVEHYGALVDLLGRAGRLDQARHTIETMPVEPTPELWGSLLAACRSHRCVELAELSVERLADLGADDSGVYVLLSNIYADEGMWGDVMRIRKWMSDEGMKKDTGRSVIEVDGEIHEFVNGGSSHLCKDEMYLMLRNLSNMAASI</sequence>
<dbReference type="InterPro" id="IPR011990">
    <property type="entry name" value="TPR-like_helical_dom_sf"/>
</dbReference>
<dbReference type="PANTHER" id="PTHR47926:SF499">
    <property type="entry name" value="PENTATRICOPEPTIDE REPEAT-CONTAINING PROTEIN"/>
    <property type="match status" value="1"/>
</dbReference>
<dbReference type="AlphaFoldDB" id="A0A2S3HNR0"/>
<dbReference type="Pfam" id="PF01535">
    <property type="entry name" value="PPR"/>
    <property type="match status" value="7"/>
</dbReference>
<dbReference type="PANTHER" id="PTHR47926">
    <property type="entry name" value="PENTATRICOPEPTIDE REPEAT-CONTAINING PROTEIN"/>
    <property type="match status" value="1"/>
</dbReference>
<dbReference type="SUPFAM" id="SSF48452">
    <property type="entry name" value="TPR-like"/>
    <property type="match status" value="1"/>
</dbReference>
<dbReference type="FunFam" id="1.25.40.10:FF:001769">
    <property type="entry name" value="Pentatricopeptide repeat-containing protein chloroplastic"/>
    <property type="match status" value="1"/>
</dbReference>
<dbReference type="Gramene" id="PAN26896">
    <property type="protein sequence ID" value="PAN26896"/>
    <property type="gene ID" value="PAHAL_5G045600"/>
</dbReference>
<dbReference type="PROSITE" id="PS51375">
    <property type="entry name" value="PPR"/>
    <property type="match status" value="3"/>
</dbReference>
<feature type="repeat" description="PPR" evidence="3">
    <location>
        <begin position="245"/>
        <end position="279"/>
    </location>
</feature>
<gene>
    <name evidence="4" type="ORF">PAHAL_5G045600</name>
</gene>
<evidence type="ECO:0000256" key="2">
    <source>
        <dbReference type="ARBA" id="ARBA00022946"/>
    </source>
</evidence>
<dbReference type="FunFam" id="1.25.40.10:FF:002572">
    <property type="entry name" value="Pentatricopeptide repeat-containing protein chloroplastic"/>
    <property type="match status" value="1"/>
</dbReference>
<reference evidence="4" key="1">
    <citation type="submission" date="2018-04" db="EMBL/GenBank/DDBJ databases">
        <title>WGS assembly of Panicum hallii.</title>
        <authorList>
            <person name="Lovell J."/>
            <person name="Jenkins J."/>
            <person name="Lowry D."/>
            <person name="Mamidi S."/>
            <person name="Sreedasyam A."/>
            <person name="Weng X."/>
            <person name="Barry K."/>
            <person name="Bonette J."/>
            <person name="Campitelli B."/>
            <person name="Daum C."/>
            <person name="Gordon S."/>
            <person name="Gould B."/>
            <person name="Lipzen A."/>
            <person name="Macqueen A."/>
            <person name="Palacio-Mejia J."/>
            <person name="Plott C."/>
            <person name="Shakirov E."/>
            <person name="Shu S."/>
            <person name="Yoshinaga Y."/>
            <person name="Zane M."/>
            <person name="Rokhsar D."/>
            <person name="Grimwood J."/>
            <person name="Schmutz J."/>
            <person name="Juenger T."/>
        </authorList>
    </citation>
    <scope>NUCLEOTIDE SEQUENCE [LARGE SCALE GENOMIC DNA]</scope>
    <source>
        <strain evidence="4">FIL2</strain>
    </source>
</reference>
<dbReference type="FunFam" id="1.25.40.10:FF:000348">
    <property type="entry name" value="Pentatricopeptide repeat-containing protein chloroplastic"/>
    <property type="match status" value="1"/>
</dbReference>
<dbReference type="EMBL" id="CM008050">
    <property type="protein sequence ID" value="PAN26896.1"/>
    <property type="molecule type" value="Genomic_DNA"/>
</dbReference>
<keyword evidence="1" id="KW-0677">Repeat</keyword>
<organism evidence="4">
    <name type="scientific">Panicum hallii</name>
    <dbReference type="NCBI Taxonomy" id="206008"/>
    <lineage>
        <taxon>Eukaryota</taxon>
        <taxon>Viridiplantae</taxon>
        <taxon>Streptophyta</taxon>
        <taxon>Embryophyta</taxon>
        <taxon>Tracheophyta</taxon>
        <taxon>Spermatophyta</taxon>
        <taxon>Magnoliopsida</taxon>
        <taxon>Liliopsida</taxon>
        <taxon>Poales</taxon>
        <taxon>Poaceae</taxon>
        <taxon>PACMAD clade</taxon>
        <taxon>Panicoideae</taxon>
        <taxon>Panicodae</taxon>
        <taxon>Paniceae</taxon>
        <taxon>Panicinae</taxon>
        <taxon>Panicum</taxon>
        <taxon>Panicum sect. Panicum</taxon>
    </lineage>
</organism>
<dbReference type="Gene3D" id="1.25.40.10">
    <property type="entry name" value="Tetratricopeptide repeat domain"/>
    <property type="match status" value="3"/>
</dbReference>
<evidence type="ECO:0000256" key="3">
    <source>
        <dbReference type="PROSITE-ProRule" id="PRU00708"/>
    </source>
</evidence>
<evidence type="ECO:0008006" key="5">
    <source>
        <dbReference type="Google" id="ProtNLM"/>
    </source>
</evidence>
<dbReference type="NCBIfam" id="TIGR00756">
    <property type="entry name" value="PPR"/>
    <property type="match status" value="5"/>
</dbReference>
<accession>A0A2S3HNR0</accession>
<feature type="repeat" description="PPR" evidence="3">
    <location>
        <begin position="182"/>
        <end position="216"/>
    </location>
</feature>